<accession>A0ABN3VDZ3</accession>
<reference evidence="2 3" key="1">
    <citation type="journal article" date="2019" name="Int. J. Syst. Evol. Microbiol.">
        <title>The Global Catalogue of Microorganisms (GCM) 10K type strain sequencing project: providing services to taxonomists for standard genome sequencing and annotation.</title>
        <authorList>
            <consortium name="The Broad Institute Genomics Platform"/>
            <consortium name="The Broad Institute Genome Sequencing Center for Infectious Disease"/>
            <person name="Wu L."/>
            <person name="Ma J."/>
        </authorList>
    </citation>
    <scope>NUCLEOTIDE SEQUENCE [LARGE SCALE GENOMIC DNA]</scope>
    <source>
        <strain evidence="2 3">JCM 9383</strain>
    </source>
</reference>
<keyword evidence="3" id="KW-1185">Reference proteome</keyword>
<dbReference type="InterPro" id="IPR032466">
    <property type="entry name" value="Metal_Hydrolase"/>
</dbReference>
<dbReference type="Pfam" id="PF07969">
    <property type="entry name" value="Amidohydro_3"/>
    <property type="match status" value="1"/>
</dbReference>
<dbReference type="Gene3D" id="3.30.1490.130">
    <property type="entry name" value="D-aminoacylase. Domain 3"/>
    <property type="match status" value="1"/>
</dbReference>
<dbReference type="PANTHER" id="PTHR11647">
    <property type="entry name" value="HYDRANTOINASE/DIHYDROPYRIMIDINASE FAMILY MEMBER"/>
    <property type="match status" value="1"/>
</dbReference>
<dbReference type="Gene3D" id="2.30.40.10">
    <property type="entry name" value="Urease, subunit C, domain 1"/>
    <property type="match status" value="1"/>
</dbReference>
<dbReference type="CDD" id="cd01297">
    <property type="entry name" value="D-aminoacylase"/>
    <property type="match status" value="1"/>
</dbReference>
<dbReference type="InterPro" id="IPR050378">
    <property type="entry name" value="Metallo-dep_Hydrolases_sf"/>
</dbReference>
<name>A0ABN3VDZ3_9PSEU</name>
<gene>
    <name evidence="2" type="ORF">GCM10010470_30990</name>
</gene>
<dbReference type="RefSeq" id="WP_344680371.1">
    <property type="nucleotide sequence ID" value="NZ_BAAAUX010000014.1"/>
</dbReference>
<dbReference type="EMBL" id="BAAAUX010000014">
    <property type="protein sequence ID" value="GAA2793907.1"/>
    <property type="molecule type" value="Genomic_DNA"/>
</dbReference>
<evidence type="ECO:0000313" key="3">
    <source>
        <dbReference type="Proteomes" id="UP001500979"/>
    </source>
</evidence>
<comment type="caution">
    <text evidence="2">The sequence shown here is derived from an EMBL/GenBank/DDBJ whole genome shotgun (WGS) entry which is preliminary data.</text>
</comment>
<organism evidence="2 3">
    <name type="scientific">Saccharopolyspora taberi</name>
    <dbReference type="NCBI Taxonomy" id="60895"/>
    <lineage>
        <taxon>Bacteria</taxon>
        <taxon>Bacillati</taxon>
        <taxon>Actinomycetota</taxon>
        <taxon>Actinomycetes</taxon>
        <taxon>Pseudonocardiales</taxon>
        <taxon>Pseudonocardiaceae</taxon>
        <taxon>Saccharopolyspora</taxon>
    </lineage>
</organism>
<dbReference type="Proteomes" id="UP001500979">
    <property type="component" value="Unassembled WGS sequence"/>
</dbReference>
<dbReference type="PANTHER" id="PTHR11647:SF1">
    <property type="entry name" value="COLLAPSIN RESPONSE MEDIATOR PROTEIN"/>
    <property type="match status" value="1"/>
</dbReference>
<dbReference type="Gene3D" id="3.20.20.140">
    <property type="entry name" value="Metal-dependent hydrolases"/>
    <property type="match status" value="1"/>
</dbReference>
<evidence type="ECO:0000313" key="2">
    <source>
        <dbReference type="EMBL" id="GAA2793907.1"/>
    </source>
</evidence>
<proteinExistence type="predicted"/>
<dbReference type="InterPro" id="IPR013108">
    <property type="entry name" value="Amidohydro_3"/>
</dbReference>
<dbReference type="SUPFAM" id="SSF51556">
    <property type="entry name" value="Metallo-dependent hydrolases"/>
    <property type="match status" value="1"/>
</dbReference>
<evidence type="ECO:0000259" key="1">
    <source>
        <dbReference type="Pfam" id="PF07969"/>
    </source>
</evidence>
<feature type="domain" description="Amidohydrolase 3" evidence="1">
    <location>
        <begin position="52"/>
        <end position="478"/>
    </location>
</feature>
<protein>
    <submittedName>
        <fullName evidence="2">D-aminoacylase</fullName>
    </submittedName>
</protein>
<sequence length="520" mass="55183">MNASLTDTVLLTGALLADGTGAPLRPADVLVERGRITAVEAPGALPRTTPERDLTGLVLAPGFIDVHSHADNAPLLTDHDTTKIHQGVTTEVVGNCGFSLAPASPAHTGTLAAFLQRIFPPLDIGWSGFHDLFARTDSAGHVTNQCPLVGHGTLRIAAMGMTDAAPDDQAMNAMRTALEEGMTAGAFGLSSGLIYPPAVFSTTGELTRLAQVLGGDGLYATHMRDEGAHLLDAIDEALHIGATAGRTHLSHLKAAGPENWGKVRPALTRIEQAREAGHTVAQDVYPYTASSTMLTATLPDRFLADEADVILDRLTTAEGRAELADANRDRDWTRILVATTASHRFEGRTIAELAAEQDIPPIDALIGVLVGEQLRAAMISFSMHEDDLADALADQHTMIGSDGLPPGTGGKPHPRLYGTFPRVLGRYCRDRGVLSLPEAVRRMTSLPAQSFRIPQRGLVAPGYVADLVAFDATTVTDVGDYHDPVHQPTGIPWVAQAGHTVVDQGEYLGTRRGQRLTPAT</sequence>
<dbReference type="SUPFAM" id="SSF51338">
    <property type="entry name" value="Composite domain of metallo-dependent hydrolases"/>
    <property type="match status" value="1"/>
</dbReference>
<dbReference type="InterPro" id="IPR011059">
    <property type="entry name" value="Metal-dep_hydrolase_composite"/>
</dbReference>
<dbReference type="InterPro" id="IPR023100">
    <property type="entry name" value="D-aminoacylase_insert_dom_sf"/>
</dbReference>